<dbReference type="InterPro" id="IPR011037">
    <property type="entry name" value="Pyrv_Knase-like_insert_dom_sf"/>
</dbReference>
<dbReference type="GO" id="GO:0003824">
    <property type="term" value="F:catalytic activity"/>
    <property type="evidence" value="ECO:0007669"/>
    <property type="project" value="InterPro"/>
</dbReference>
<dbReference type="GeneID" id="34607391"/>
<name>A0A1L9STP6_9EURO</name>
<dbReference type="RefSeq" id="XP_022585016.1">
    <property type="nucleotide sequence ID" value="XM_022720926.1"/>
</dbReference>
<dbReference type="PANTHER" id="PTHR14237">
    <property type="entry name" value="MOLYBDOPTERIN COFACTOR SULFURASE MOSC"/>
    <property type="match status" value="1"/>
</dbReference>
<dbReference type="VEuPathDB" id="FungiDB:ASPZODRAFT_106138"/>
<accession>A0A1L9STP6</accession>
<dbReference type="OrthoDB" id="17255at2759"/>
<dbReference type="EMBL" id="KV878336">
    <property type="protein sequence ID" value="OJJ50506.1"/>
    <property type="molecule type" value="Genomic_DNA"/>
</dbReference>
<dbReference type="STRING" id="1073090.A0A1L9STP6"/>
<dbReference type="Proteomes" id="UP000184188">
    <property type="component" value="Unassembled WGS sequence"/>
</dbReference>
<evidence type="ECO:0000259" key="1">
    <source>
        <dbReference type="PROSITE" id="PS51340"/>
    </source>
</evidence>
<dbReference type="InterPro" id="IPR005303">
    <property type="entry name" value="MOCOS_middle"/>
</dbReference>
<evidence type="ECO:0000313" key="3">
    <source>
        <dbReference type="Proteomes" id="UP000184188"/>
    </source>
</evidence>
<organism evidence="2 3">
    <name type="scientific">Penicilliopsis zonata CBS 506.65</name>
    <dbReference type="NCBI Taxonomy" id="1073090"/>
    <lineage>
        <taxon>Eukaryota</taxon>
        <taxon>Fungi</taxon>
        <taxon>Dikarya</taxon>
        <taxon>Ascomycota</taxon>
        <taxon>Pezizomycotina</taxon>
        <taxon>Eurotiomycetes</taxon>
        <taxon>Eurotiomycetidae</taxon>
        <taxon>Eurotiales</taxon>
        <taxon>Aspergillaceae</taxon>
        <taxon>Penicilliopsis</taxon>
    </lineage>
</organism>
<feature type="domain" description="MOSC" evidence="1">
    <location>
        <begin position="208"/>
        <end position="370"/>
    </location>
</feature>
<dbReference type="PANTHER" id="PTHR14237:SF34">
    <property type="entry name" value="MOSC DOMAIN PROTEIN (AFU_ORTHOLOGUE AFUA_2G07820)"/>
    <property type="match status" value="1"/>
</dbReference>
<dbReference type="PROSITE" id="PS51340">
    <property type="entry name" value="MOSC"/>
    <property type="match status" value="1"/>
</dbReference>
<keyword evidence="3" id="KW-1185">Reference proteome</keyword>
<dbReference type="SUPFAM" id="SSF141673">
    <property type="entry name" value="MOSC N-terminal domain-like"/>
    <property type="match status" value="1"/>
</dbReference>
<sequence length="386" mass="43106">MRISQLYTYPIKSLRPTALSDAWVTRQGFQYDRRFMLLKWVPDEEEEKEEEKKKKKPKNMHISHIPEMGLFQTDIIFPTDHTPGTLVVTYHPPTNKTGQEDAGAKDNVTSNDRRIEIPLEPDVDELGASAGITVEIHGSPTRAYDMGQLYNDWFSRWFGYDVVLAYLGENGRRVLGTFSPRLSSAHRQPSSSSSSSSSSYSAFGLLSKVAGRIPYLGWDNGGEDEDERITFADCAPYLVVSETSLHDVTGRIGTGEVMDVTKFRPNIVISGAETAWEEDFWGELAIGDQQGGDSTRLLLTANCVRCTSINVDYATGKAGQGESGKILKKLMKDRRVDKGAKYSPVFGRYAFLSKESNGDFVRVGDEVTVPWLIAERTTYDWPGLTN</sequence>
<evidence type="ECO:0000313" key="2">
    <source>
        <dbReference type="EMBL" id="OJJ50506.1"/>
    </source>
</evidence>
<proteinExistence type="predicted"/>
<dbReference type="Pfam" id="PF03473">
    <property type="entry name" value="MOSC"/>
    <property type="match status" value="1"/>
</dbReference>
<dbReference type="GO" id="GO:0030170">
    <property type="term" value="F:pyridoxal phosphate binding"/>
    <property type="evidence" value="ECO:0007669"/>
    <property type="project" value="InterPro"/>
</dbReference>
<dbReference type="AlphaFoldDB" id="A0A1L9STP6"/>
<reference evidence="3" key="1">
    <citation type="journal article" date="2017" name="Genome Biol.">
        <title>Comparative genomics reveals high biological diversity and specific adaptations in the industrially and medically important fungal genus Aspergillus.</title>
        <authorList>
            <person name="de Vries R.P."/>
            <person name="Riley R."/>
            <person name="Wiebenga A."/>
            <person name="Aguilar-Osorio G."/>
            <person name="Amillis S."/>
            <person name="Uchima C.A."/>
            <person name="Anderluh G."/>
            <person name="Asadollahi M."/>
            <person name="Askin M."/>
            <person name="Barry K."/>
            <person name="Battaglia E."/>
            <person name="Bayram O."/>
            <person name="Benocci T."/>
            <person name="Braus-Stromeyer S.A."/>
            <person name="Caldana C."/>
            <person name="Canovas D."/>
            <person name="Cerqueira G.C."/>
            <person name="Chen F."/>
            <person name="Chen W."/>
            <person name="Choi C."/>
            <person name="Clum A."/>
            <person name="Dos Santos R.A."/>
            <person name="Damasio A.R."/>
            <person name="Diallinas G."/>
            <person name="Emri T."/>
            <person name="Fekete E."/>
            <person name="Flipphi M."/>
            <person name="Freyberg S."/>
            <person name="Gallo A."/>
            <person name="Gournas C."/>
            <person name="Habgood R."/>
            <person name="Hainaut M."/>
            <person name="Harispe M.L."/>
            <person name="Henrissat B."/>
            <person name="Hilden K.S."/>
            <person name="Hope R."/>
            <person name="Hossain A."/>
            <person name="Karabika E."/>
            <person name="Karaffa L."/>
            <person name="Karanyi Z."/>
            <person name="Krasevec N."/>
            <person name="Kuo A."/>
            <person name="Kusch H."/>
            <person name="LaButti K."/>
            <person name="Lagendijk E.L."/>
            <person name="Lapidus A."/>
            <person name="Levasseur A."/>
            <person name="Lindquist E."/>
            <person name="Lipzen A."/>
            <person name="Logrieco A.F."/>
            <person name="MacCabe A."/>
            <person name="Maekelae M.R."/>
            <person name="Malavazi I."/>
            <person name="Melin P."/>
            <person name="Meyer V."/>
            <person name="Mielnichuk N."/>
            <person name="Miskei M."/>
            <person name="Molnar A.P."/>
            <person name="Mule G."/>
            <person name="Ngan C.Y."/>
            <person name="Orejas M."/>
            <person name="Orosz E."/>
            <person name="Ouedraogo J.P."/>
            <person name="Overkamp K.M."/>
            <person name="Park H.-S."/>
            <person name="Perrone G."/>
            <person name="Piumi F."/>
            <person name="Punt P.J."/>
            <person name="Ram A.F."/>
            <person name="Ramon A."/>
            <person name="Rauscher S."/>
            <person name="Record E."/>
            <person name="Riano-Pachon D.M."/>
            <person name="Robert V."/>
            <person name="Roehrig J."/>
            <person name="Ruller R."/>
            <person name="Salamov A."/>
            <person name="Salih N.S."/>
            <person name="Samson R.A."/>
            <person name="Sandor E."/>
            <person name="Sanguinetti M."/>
            <person name="Schuetze T."/>
            <person name="Sepcic K."/>
            <person name="Shelest E."/>
            <person name="Sherlock G."/>
            <person name="Sophianopoulou V."/>
            <person name="Squina F.M."/>
            <person name="Sun H."/>
            <person name="Susca A."/>
            <person name="Todd R.B."/>
            <person name="Tsang A."/>
            <person name="Unkles S.E."/>
            <person name="van de Wiele N."/>
            <person name="van Rossen-Uffink D."/>
            <person name="Oliveira J.V."/>
            <person name="Vesth T.C."/>
            <person name="Visser J."/>
            <person name="Yu J.-H."/>
            <person name="Zhou M."/>
            <person name="Andersen M.R."/>
            <person name="Archer D.B."/>
            <person name="Baker S.E."/>
            <person name="Benoit I."/>
            <person name="Brakhage A.A."/>
            <person name="Braus G.H."/>
            <person name="Fischer R."/>
            <person name="Frisvad J.C."/>
            <person name="Goldman G.H."/>
            <person name="Houbraken J."/>
            <person name="Oakley B."/>
            <person name="Pocsi I."/>
            <person name="Scazzocchio C."/>
            <person name="Seiboth B."/>
            <person name="vanKuyk P.A."/>
            <person name="Wortman J."/>
            <person name="Dyer P.S."/>
            <person name="Grigoriev I.V."/>
        </authorList>
    </citation>
    <scope>NUCLEOTIDE SEQUENCE [LARGE SCALE GENOMIC DNA]</scope>
    <source>
        <strain evidence="3">CBS 506.65</strain>
    </source>
</reference>
<protein>
    <recommendedName>
        <fullName evidence="1">MOSC domain-containing protein</fullName>
    </recommendedName>
</protein>
<dbReference type="SUPFAM" id="SSF50800">
    <property type="entry name" value="PK beta-barrel domain-like"/>
    <property type="match status" value="1"/>
</dbReference>
<dbReference type="InterPro" id="IPR005302">
    <property type="entry name" value="MoCF_Sase_C"/>
</dbReference>
<gene>
    <name evidence="2" type="ORF">ASPZODRAFT_106138</name>
</gene>
<dbReference type="Pfam" id="PF03476">
    <property type="entry name" value="MOSC_N"/>
    <property type="match status" value="1"/>
</dbReference>
<dbReference type="GO" id="GO:0030151">
    <property type="term" value="F:molybdenum ion binding"/>
    <property type="evidence" value="ECO:0007669"/>
    <property type="project" value="InterPro"/>
</dbReference>